<proteinExistence type="inferred from homology"/>
<dbReference type="PROSITE" id="PS51462">
    <property type="entry name" value="NUDIX"/>
    <property type="match status" value="1"/>
</dbReference>
<dbReference type="PANTHER" id="PTHR43736">
    <property type="entry name" value="ADP-RIBOSE PYROPHOSPHATASE"/>
    <property type="match status" value="1"/>
</dbReference>
<dbReference type="PROSITE" id="PS00893">
    <property type="entry name" value="NUDIX_BOX"/>
    <property type="match status" value="1"/>
</dbReference>
<feature type="domain" description="Nudix hydrolase" evidence="3">
    <location>
        <begin position="14"/>
        <end position="143"/>
    </location>
</feature>
<dbReference type="PANTHER" id="PTHR43736:SF1">
    <property type="entry name" value="DIHYDRONEOPTERIN TRIPHOSPHATE DIPHOSPHATASE"/>
    <property type="match status" value="1"/>
</dbReference>
<dbReference type="EMBL" id="MFZI01000008">
    <property type="protein sequence ID" value="OGK22092.1"/>
    <property type="molecule type" value="Genomic_DNA"/>
</dbReference>
<dbReference type="InterPro" id="IPR015797">
    <property type="entry name" value="NUDIX_hydrolase-like_dom_sf"/>
</dbReference>
<dbReference type="InterPro" id="IPR020476">
    <property type="entry name" value="Nudix_hydrolase"/>
</dbReference>
<dbReference type="GO" id="GO:0016787">
    <property type="term" value="F:hydrolase activity"/>
    <property type="evidence" value="ECO:0007669"/>
    <property type="project" value="UniProtKB-KW"/>
</dbReference>
<dbReference type="Pfam" id="PF00293">
    <property type="entry name" value="NUDIX"/>
    <property type="match status" value="1"/>
</dbReference>
<dbReference type="Proteomes" id="UP000177026">
    <property type="component" value="Unassembled WGS sequence"/>
</dbReference>
<dbReference type="CDD" id="cd02883">
    <property type="entry name" value="NUDIX_Hydrolase"/>
    <property type="match status" value="1"/>
</dbReference>
<accession>A0A1F7GUA2</accession>
<gene>
    <name evidence="4" type="ORF">A2866_04550</name>
</gene>
<protein>
    <recommendedName>
        <fullName evidence="3">Nudix hydrolase domain-containing protein</fullName>
    </recommendedName>
</protein>
<reference evidence="4 5" key="1">
    <citation type="journal article" date="2016" name="Nat. Commun.">
        <title>Thousands of microbial genomes shed light on interconnected biogeochemical processes in an aquifer system.</title>
        <authorList>
            <person name="Anantharaman K."/>
            <person name="Brown C.T."/>
            <person name="Hug L.A."/>
            <person name="Sharon I."/>
            <person name="Castelle C.J."/>
            <person name="Probst A.J."/>
            <person name="Thomas B.C."/>
            <person name="Singh A."/>
            <person name="Wilkins M.J."/>
            <person name="Karaoz U."/>
            <person name="Brodie E.L."/>
            <person name="Williams K.H."/>
            <person name="Hubbard S.S."/>
            <person name="Banfield J.F."/>
        </authorList>
    </citation>
    <scope>NUCLEOTIDE SEQUENCE [LARGE SCALE GENOMIC DNA]</scope>
</reference>
<evidence type="ECO:0000313" key="4">
    <source>
        <dbReference type="EMBL" id="OGK22092.1"/>
    </source>
</evidence>
<dbReference type="InterPro" id="IPR000086">
    <property type="entry name" value="NUDIX_hydrolase_dom"/>
</dbReference>
<dbReference type="PRINTS" id="PR00502">
    <property type="entry name" value="NUDIXFAMILY"/>
</dbReference>
<evidence type="ECO:0000259" key="3">
    <source>
        <dbReference type="PROSITE" id="PS51462"/>
    </source>
</evidence>
<dbReference type="InterPro" id="IPR020084">
    <property type="entry name" value="NUDIX_hydrolase_CS"/>
</dbReference>
<keyword evidence="1 2" id="KW-0378">Hydrolase</keyword>
<comment type="caution">
    <text evidence="4">The sequence shown here is derived from an EMBL/GenBank/DDBJ whole genome shotgun (WGS) entry which is preliminary data.</text>
</comment>
<comment type="similarity">
    <text evidence="2">Belongs to the Nudix hydrolase family.</text>
</comment>
<dbReference type="SUPFAM" id="SSF55811">
    <property type="entry name" value="Nudix"/>
    <property type="match status" value="1"/>
</dbReference>
<organism evidence="4 5">
    <name type="scientific">Candidatus Roizmanbacteria bacterium RIFCSPHIGHO2_01_FULL_39_8</name>
    <dbReference type="NCBI Taxonomy" id="1802033"/>
    <lineage>
        <taxon>Bacteria</taxon>
        <taxon>Candidatus Roizmaniibacteriota</taxon>
    </lineage>
</organism>
<evidence type="ECO:0000256" key="2">
    <source>
        <dbReference type="RuleBase" id="RU003476"/>
    </source>
</evidence>
<dbReference type="Gene3D" id="3.90.79.10">
    <property type="entry name" value="Nucleoside Triphosphate Pyrophosphohydrolase"/>
    <property type="match status" value="1"/>
</dbReference>
<sequence>MLTCYFENGKKTSLRHAVIDVMIIEQNRILLVKRAPHISNGNKWALPGGYVDRGEFINDTAIREAREETGYDIDLGPLFRVNDNPNRRNEDRQNISFIYLAKFVKKVGTMDKESTEIRWFDLDKLPEEEDFAFDHRDNIRLYLQHQKKPFLLPIIGKIDTYGI</sequence>
<name>A0A1F7GUA2_9BACT</name>
<evidence type="ECO:0000256" key="1">
    <source>
        <dbReference type="ARBA" id="ARBA00022801"/>
    </source>
</evidence>
<evidence type="ECO:0000313" key="5">
    <source>
        <dbReference type="Proteomes" id="UP000177026"/>
    </source>
</evidence>
<dbReference type="AlphaFoldDB" id="A0A1F7GUA2"/>